<evidence type="ECO:0000259" key="1">
    <source>
        <dbReference type="Pfam" id="PF13490"/>
    </source>
</evidence>
<comment type="caution">
    <text evidence="2">The sequence shown here is derived from an EMBL/GenBank/DDBJ whole genome shotgun (WGS) entry which is preliminary data.</text>
</comment>
<name>A0A932YY04_9BACT</name>
<dbReference type="InterPro" id="IPR027383">
    <property type="entry name" value="Znf_put"/>
</dbReference>
<dbReference type="EMBL" id="JACQMJ010000007">
    <property type="protein sequence ID" value="MBI4132293.1"/>
    <property type="molecule type" value="Genomic_DNA"/>
</dbReference>
<organism evidence="2 3">
    <name type="scientific">Candidatus Sungiibacteriota bacterium</name>
    <dbReference type="NCBI Taxonomy" id="2750080"/>
    <lineage>
        <taxon>Bacteria</taxon>
        <taxon>Candidatus Sungiibacteriota</taxon>
    </lineage>
</organism>
<reference evidence="2" key="1">
    <citation type="submission" date="2020-07" db="EMBL/GenBank/DDBJ databases">
        <title>Huge and variable diversity of episymbiotic CPR bacteria and DPANN archaea in groundwater ecosystems.</title>
        <authorList>
            <person name="He C.Y."/>
            <person name="Keren R."/>
            <person name="Whittaker M."/>
            <person name="Farag I.F."/>
            <person name="Doudna J."/>
            <person name="Cate J.H.D."/>
            <person name="Banfield J.F."/>
        </authorList>
    </citation>
    <scope>NUCLEOTIDE SEQUENCE</scope>
    <source>
        <strain evidence="2">NC_groundwater_1226_Ag_S-0.1um_59_124</strain>
    </source>
</reference>
<proteinExistence type="predicted"/>
<feature type="domain" description="Putative zinc-finger" evidence="1">
    <location>
        <begin position="64"/>
        <end position="98"/>
    </location>
</feature>
<dbReference type="Pfam" id="PF13490">
    <property type="entry name" value="zf-HC2"/>
    <property type="match status" value="1"/>
</dbReference>
<gene>
    <name evidence="2" type="ORF">HY474_01540</name>
</gene>
<dbReference type="AlphaFoldDB" id="A0A932YY04"/>
<evidence type="ECO:0000313" key="2">
    <source>
        <dbReference type="EMBL" id="MBI4132293.1"/>
    </source>
</evidence>
<accession>A0A932YY04</accession>
<protein>
    <submittedName>
        <fullName evidence="2">Zf-HC2 domain-containing protein</fullName>
    </submittedName>
</protein>
<sequence>MAEQEDTEQGDEELEPKYPKIACKSCDPTLGARLYLIGRLEHPEDFWRARSYWRHLQEMHTLPCAWVAAHIPAYLRLQLPPDEDERTLLHIGECKECHTALLGLIAYIRQNQQLFTELVAPVE</sequence>
<evidence type="ECO:0000313" key="3">
    <source>
        <dbReference type="Proteomes" id="UP000704960"/>
    </source>
</evidence>
<dbReference type="Proteomes" id="UP000704960">
    <property type="component" value="Unassembled WGS sequence"/>
</dbReference>